<evidence type="ECO:0000313" key="1">
    <source>
        <dbReference type="EMBL" id="RAP34440.1"/>
    </source>
</evidence>
<proteinExistence type="predicted"/>
<dbReference type="EMBL" id="MVJN01000017">
    <property type="protein sequence ID" value="RAP34440.1"/>
    <property type="molecule type" value="Genomic_DNA"/>
</dbReference>
<dbReference type="AlphaFoldDB" id="A0A364LJ58"/>
<feature type="non-terminal residue" evidence="3">
    <location>
        <position position="1"/>
    </location>
</feature>
<reference evidence="3 4" key="1">
    <citation type="submission" date="2017-02" db="EMBL/GenBank/DDBJ databases">
        <title>Legionella quilivanii strain from human: case report and whole genome sequencing analysis.</title>
        <authorList>
            <person name="Lalancette C."/>
            <person name="Leduc J.-M."/>
            <person name="Levesque S."/>
            <person name="Fournier E."/>
            <person name="Saoud J."/>
            <person name="Faucher S.P."/>
            <person name="Bernard K."/>
            <person name="Martineau C."/>
            <person name="Longtin J."/>
        </authorList>
    </citation>
    <scope>NUCLEOTIDE SEQUENCE [LARGE SCALE GENOMIC DNA]</scope>
    <source>
        <strain evidence="3 4">ID143958</strain>
    </source>
</reference>
<organism evidence="3 4">
    <name type="scientific">Legionella quinlivanii</name>
    <dbReference type="NCBI Taxonomy" id="45073"/>
    <lineage>
        <taxon>Bacteria</taxon>
        <taxon>Pseudomonadati</taxon>
        <taxon>Pseudomonadota</taxon>
        <taxon>Gammaproteobacteria</taxon>
        <taxon>Legionellales</taxon>
        <taxon>Legionellaceae</taxon>
        <taxon>Legionella</taxon>
    </lineage>
</organism>
<accession>A0A364LJ58</accession>
<sequence length="69" mass="7837">KNHNNIEFSFYKACKLLIINVSELASALVSVYRLKSFIHSFYESLACFAIKNVKKKPDWEPAPSPGEGF</sequence>
<dbReference type="Proteomes" id="UP000249458">
    <property type="component" value="Unassembled WGS sequence"/>
</dbReference>
<gene>
    <name evidence="3" type="ORF">B1207_06945</name>
    <name evidence="2" type="ORF">B1207_14705</name>
    <name evidence="1" type="ORF">B1207_15680</name>
</gene>
<name>A0A364LJ58_9GAMM</name>
<dbReference type="EMBL" id="MVJN01000005">
    <property type="protein sequence ID" value="RAP36540.1"/>
    <property type="molecule type" value="Genomic_DNA"/>
</dbReference>
<evidence type="ECO:0000313" key="2">
    <source>
        <dbReference type="EMBL" id="RAP34707.1"/>
    </source>
</evidence>
<comment type="caution">
    <text evidence="3">The sequence shown here is derived from an EMBL/GenBank/DDBJ whole genome shotgun (WGS) entry which is preliminary data.</text>
</comment>
<evidence type="ECO:0000313" key="4">
    <source>
        <dbReference type="Proteomes" id="UP000249458"/>
    </source>
</evidence>
<dbReference type="EMBL" id="MVJN01000014">
    <property type="protein sequence ID" value="RAP34707.1"/>
    <property type="molecule type" value="Genomic_DNA"/>
</dbReference>
<protein>
    <submittedName>
        <fullName evidence="3">Uncharacterized protein</fullName>
    </submittedName>
</protein>
<evidence type="ECO:0000313" key="3">
    <source>
        <dbReference type="EMBL" id="RAP36540.1"/>
    </source>
</evidence>